<proteinExistence type="predicted"/>
<evidence type="ECO:0000259" key="2">
    <source>
        <dbReference type="Pfam" id="PF08242"/>
    </source>
</evidence>
<dbReference type="GO" id="GO:0032259">
    <property type="term" value="P:methylation"/>
    <property type="evidence" value="ECO:0007669"/>
    <property type="project" value="UniProtKB-KW"/>
</dbReference>
<keyword evidence="3" id="KW-0808">Transferase</keyword>
<feature type="compositionally biased region" description="Basic and acidic residues" evidence="1">
    <location>
        <begin position="59"/>
        <end position="80"/>
    </location>
</feature>
<dbReference type="PANTHER" id="PTHR43591:SF109">
    <property type="entry name" value="METHYLTRANSFERASE TYPE 11 DOMAIN-CONTAINING PROTEIN"/>
    <property type="match status" value="1"/>
</dbReference>
<reference evidence="3" key="2">
    <citation type="submission" date="2020-09" db="EMBL/GenBank/DDBJ databases">
        <authorList>
            <person name="Sun Q."/>
            <person name="Ohkuma M."/>
        </authorList>
    </citation>
    <scope>NUCLEOTIDE SEQUENCE</scope>
    <source>
        <strain evidence="3">JCM 4386</strain>
    </source>
</reference>
<gene>
    <name evidence="3" type="ORF">GCM10010269_66630</name>
</gene>
<evidence type="ECO:0000313" key="3">
    <source>
        <dbReference type="EMBL" id="GGS18233.1"/>
    </source>
</evidence>
<evidence type="ECO:0000313" key="4">
    <source>
        <dbReference type="Proteomes" id="UP000606194"/>
    </source>
</evidence>
<comment type="caution">
    <text evidence="3">The sequence shown here is derived from an EMBL/GenBank/DDBJ whole genome shotgun (WGS) entry which is preliminary data.</text>
</comment>
<dbReference type="Proteomes" id="UP000606194">
    <property type="component" value="Unassembled WGS sequence"/>
</dbReference>
<feature type="region of interest" description="Disordered" evidence="1">
    <location>
        <begin position="17"/>
        <end position="93"/>
    </location>
</feature>
<keyword evidence="3" id="KW-0489">Methyltransferase</keyword>
<sequence>MHLDRAVLDRAVLDRAGLPSAPGFLPPRQQDWPRSGASAHADGTPQERLTTMAHPPHTSHGDRHTPDSHGDRHTPDDGHTHGHTAGHTHGHDTDIDWAEMAPFLEAQAELFTPLYERALSWLGKEVTEPGLIVDAGSGPGVVSTLFAETFPGARVMAVDGSASLLERARNRAERLGHGDRFDTLAGELPQVLKELDYPADLLWAGRSLHHLGDQRAALAAFAERLAPGGTLAVMEGGLPSRFLPRDLGFGRPGLEARLDALQEEWFARMRADLPGSVDEAEDWAALLGAAGLKHARSRSFLLDLPAPASERARSYIAATLSRLRDGFSESLDRDDRATLDRLLDPGDEASVHRRTDVFVLAAHTVHTAVKPV</sequence>
<accession>A0A918L8D1</accession>
<dbReference type="Gene3D" id="3.40.50.150">
    <property type="entry name" value="Vaccinia Virus protein VP39"/>
    <property type="match status" value="1"/>
</dbReference>
<organism evidence="3 4">
    <name type="scientific">Streptomyces humidus</name>
    <dbReference type="NCBI Taxonomy" id="52259"/>
    <lineage>
        <taxon>Bacteria</taxon>
        <taxon>Bacillati</taxon>
        <taxon>Actinomycetota</taxon>
        <taxon>Actinomycetes</taxon>
        <taxon>Kitasatosporales</taxon>
        <taxon>Streptomycetaceae</taxon>
        <taxon>Streptomyces</taxon>
    </lineage>
</organism>
<dbReference type="CDD" id="cd02440">
    <property type="entry name" value="AdoMet_MTases"/>
    <property type="match status" value="1"/>
</dbReference>
<dbReference type="GO" id="GO:0008168">
    <property type="term" value="F:methyltransferase activity"/>
    <property type="evidence" value="ECO:0007669"/>
    <property type="project" value="UniProtKB-KW"/>
</dbReference>
<dbReference type="Pfam" id="PF08242">
    <property type="entry name" value="Methyltransf_12"/>
    <property type="match status" value="1"/>
</dbReference>
<protein>
    <submittedName>
        <fullName evidence="3">SAM-dependent methyltransferase</fullName>
    </submittedName>
</protein>
<keyword evidence="4" id="KW-1185">Reference proteome</keyword>
<dbReference type="PANTHER" id="PTHR43591">
    <property type="entry name" value="METHYLTRANSFERASE"/>
    <property type="match status" value="1"/>
</dbReference>
<dbReference type="AlphaFoldDB" id="A0A918L8D1"/>
<evidence type="ECO:0000256" key="1">
    <source>
        <dbReference type="SAM" id="MobiDB-lite"/>
    </source>
</evidence>
<name>A0A918L8D1_9ACTN</name>
<dbReference type="SUPFAM" id="SSF53335">
    <property type="entry name" value="S-adenosyl-L-methionine-dependent methyltransferases"/>
    <property type="match status" value="1"/>
</dbReference>
<dbReference type="EMBL" id="BMTL01000035">
    <property type="protein sequence ID" value="GGS18233.1"/>
    <property type="molecule type" value="Genomic_DNA"/>
</dbReference>
<dbReference type="InterPro" id="IPR029063">
    <property type="entry name" value="SAM-dependent_MTases_sf"/>
</dbReference>
<feature type="domain" description="Methyltransferase type 12" evidence="2">
    <location>
        <begin position="133"/>
        <end position="231"/>
    </location>
</feature>
<reference evidence="3" key="1">
    <citation type="journal article" date="2014" name="Int. J. Syst. Evol. Microbiol.">
        <title>Complete genome sequence of Corynebacterium casei LMG S-19264T (=DSM 44701T), isolated from a smear-ripened cheese.</title>
        <authorList>
            <consortium name="US DOE Joint Genome Institute (JGI-PGF)"/>
            <person name="Walter F."/>
            <person name="Albersmeier A."/>
            <person name="Kalinowski J."/>
            <person name="Ruckert C."/>
        </authorList>
    </citation>
    <scope>NUCLEOTIDE SEQUENCE</scope>
    <source>
        <strain evidence="3">JCM 4386</strain>
    </source>
</reference>
<dbReference type="InterPro" id="IPR013217">
    <property type="entry name" value="Methyltransf_12"/>
</dbReference>